<dbReference type="InterPro" id="IPR029063">
    <property type="entry name" value="SAM-dependent_MTases_sf"/>
</dbReference>
<dbReference type="EMBL" id="BARU01012627">
    <property type="protein sequence ID" value="GAH43275.1"/>
    <property type="molecule type" value="Genomic_DNA"/>
</dbReference>
<feature type="non-terminal residue" evidence="1">
    <location>
        <position position="141"/>
    </location>
</feature>
<dbReference type="AlphaFoldDB" id="X1GEL8"/>
<name>X1GEL8_9ZZZZ</name>
<sequence>MNLHKTDYTDARIPYQDLYIYYLEGPVQREEEPRLGSHFLGNWIEEGSSFLFFSRPTRELIQGMVDTNEGLRLIDEFHFTYEEWQGGKIKPFTVPPFFIVPPWEDSKDHKGGIKILLDPGVVFGTTLHPTTRDCLSALERM</sequence>
<protein>
    <submittedName>
        <fullName evidence="1">Uncharacterized protein</fullName>
    </submittedName>
</protein>
<dbReference type="SUPFAM" id="SSF53335">
    <property type="entry name" value="S-adenosyl-L-methionine-dependent methyltransferases"/>
    <property type="match status" value="1"/>
</dbReference>
<reference evidence="1" key="1">
    <citation type="journal article" date="2014" name="Front. Microbiol.">
        <title>High frequency of phylogenetically diverse reductive dehalogenase-homologous genes in deep subseafloor sedimentary metagenomes.</title>
        <authorList>
            <person name="Kawai M."/>
            <person name="Futagami T."/>
            <person name="Toyoda A."/>
            <person name="Takaki Y."/>
            <person name="Nishi S."/>
            <person name="Hori S."/>
            <person name="Arai W."/>
            <person name="Tsubouchi T."/>
            <person name="Morono Y."/>
            <person name="Uchiyama I."/>
            <person name="Ito T."/>
            <person name="Fujiyama A."/>
            <person name="Inagaki F."/>
            <person name="Takami H."/>
        </authorList>
    </citation>
    <scope>NUCLEOTIDE SEQUENCE</scope>
    <source>
        <strain evidence="1">Expedition CK06-06</strain>
    </source>
</reference>
<gene>
    <name evidence="1" type="ORF">S03H2_23187</name>
</gene>
<evidence type="ECO:0000313" key="1">
    <source>
        <dbReference type="EMBL" id="GAH43275.1"/>
    </source>
</evidence>
<proteinExistence type="predicted"/>
<accession>X1GEL8</accession>
<organism evidence="1">
    <name type="scientific">marine sediment metagenome</name>
    <dbReference type="NCBI Taxonomy" id="412755"/>
    <lineage>
        <taxon>unclassified sequences</taxon>
        <taxon>metagenomes</taxon>
        <taxon>ecological metagenomes</taxon>
    </lineage>
</organism>
<dbReference type="Gene3D" id="3.40.50.150">
    <property type="entry name" value="Vaccinia Virus protein VP39"/>
    <property type="match status" value="1"/>
</dbReference>
<dbReference type="Pfam" id="PF06325">
    <property type="entry name" value="PrmA"/>
    <property type="match status" value="1"/>
</dbReference>
<comment type="caution">
    <text evidence="1">The sequence shown here is derived from an EMBL/GenBank/DDBJ whole genome shotgun (WGS) entry which is preliminary data.</text>
</comment>